<dbReference type="PANTHER" id="PTHR35011:SF2">
    <property type="entry name" value="2,3-DIKETO-L-GULONATE TRAP TRANSPORTER SMALL PERMEASE PROTEIN YIAM"/>
    <property type="match status" value="1"/>
</dbReference>
<comment type="caution">
    <text evidence="11">The sequence shown here is derived from an EMBL/GenBank/DDBJ whole genome shotgun (WGS) entry which is preliminary data.</text>
</comment>
<keyword evidence="6 9" id="KW-1133">Transmembrane helix</keyword>
<keyword evidence="7 9" id="KW-0472">Membrane</keyword>
<protein>
    <submittedName>
        <fullName evidence="11">TRAP transporter permease DctQ</fullName>
    </submittedName>
</protein>
<dbReference type="GO" id="GO:0015740">
    <property type="term" value="P:C4-dicarboxylate transport"/>
    <property type="evidence" value="ECO:0007669"/>
    <property type="project" value="TreeGrafter"/>
</dbReference>
<sequence length="171" mass="19416">MNVLKKADDLLHKAEKLILSWAIIIITVMVVGNVLSRELTNRSWAFSQEISLLAVVVATFMGVSYAARKGRHITMSAFFDLAPKRVKKVLAIVNPLITAIVLFVFAYFALQYTLFNYGTGQTTSSLRFPIWIMTMFVPLGLFLGGIQFLRNMWINIVNEDVYLAQDKKDYD</sequence>
<evidence type="ECO:0000256" key="5">
    <source>
        <dbReference type="ARBA" id="ARBA00022692"/>
    </source>
</evidence>
<dbReference type="AlphaFoldDB" id="A0A2W0H1P5"/>
<evidence type="ECO:0000256" key="7">
    <source>
        <dbReference type="ARBA" id="ARBA00023136"/>
    </source>
</evidence>
<accession>A0A2W0H1P5</accession>
<dbReference type="EMBL" id="PDOF01000003">
    <property type="protein sequence ID" value="PYZ95714.1"/>
    <property type="molecule type" value="Genomic_DNA"/>
</dbReference>
<evidence type="ECO:0000256" key="2">
    <source>
        <dbReference type="ARBA" id="ARBA00022448"/>
    </source>
</evidence>
<dbReference type="InterPro" id="IPR007387">
    <property type="entry name" value="TRAP_DctQ"/>
</dbReference>
<evidence type="ECO:0000256" key="3">
    <source>
        <dbReference type="ARBA" id="ARBA00022475"/>
    </source>
</evidence>
<comment type="subcellular location">
    <subcellularLocation>
        <location evidence="1">Cell inner membrane</location>
        <topology evidence="1">Multi-pass membrane protein</topology>
    </subcellularLocation>
</comment>
<evidence type="ECO:0000313" key="11">
    <source>
        <dbReference type="EMBL" id="PYZ95714.1"/>
    </source>
</evidence>
<keyword evidence="5 9" id="KW-0812">Transmembrane</keyword>
<reference evidence="11 12" key="1">
    <citation type="submission" date="2017-10" db="EMBL/GenBank/DDBJ databases">
        <title>Bacillus sp. nov., a halophilic bacterium isolated from a Yangshapao Lake.</title>
        <authorList>
            <person name="Wang H."/>
        </authorList>
    </citation>
    <scope>NUCLEOTIDE SEQUENCE [LARGE SCALE GENOMIC DNA]</scope>
    <source>
        <strain evidence="11 12">YSP-3</strain>
    </source>
</reference>
<keyword evidence="4" id="KW-0997">Cell inner membrane</keyword>
<dbReference type="OrthoDB" id="5465095at2"/>
<gene>
    <name evidence="11" type="ORF">CR205_15060</name>
</gene>
<dbReference type="InterPro" id="IPR055348">
    <property type="entry name" value="DctQ"/>
</dbReference>
<keyword evidence="12" id="KW-1185">Reference proteome</keyword>
<feature type="transmembrane region" description="Helical" evidence="9">
    <location>
        <begin position="50"/>
        <end position="68"/>
    </location>
</feature>
<dbReference type="Proteomes" id="UP000248066">
    <property type="component" value="Unassembled WGS sequence"/>
</dbReference>
<evidence type="ECO:0000256" key="9">
    <source>
        <dbReference type="SAM" id="Phobius"/>
    </source>
</evidence>
<dbReference type="RefSeq" id="WP_110520990.1">
    <property type="nucleotide sequence ID" value="NZ_PDOF01000003.1"/>
</dbReference>
<feature type="domain" description="Tripartite ATP-independent periplasmic transporters DctQ component" evidence="10">
    <location>
        <begin position="26"/>
        <end position="153"/>
    </location>
</feature>
<dbReference type="GO" id="GO:0022857">
    <property type="term" value="F:transmembrane transporter activity"/>
    <property type="evidence" value="ECO:0007669"/>
    <property type="project" value="TreeGrafter"/>
</dbReference>
<evidence type="ECO:0000259" key="10">
    <source>
        <dbReference type="Pfam" id="PF04290"/>
    </source>
</evidence>
<evidence type="ECO:0000313" key="12">
    <source>
        <dbReference type="Proteomes" id="UP000248066"/>
    </source>
</evidence>
<feature type="transmembrane region" description="Helical" evidence="9">
    <location>
        <begin position="130"/>
        <end position="149"/>
    </location>
</feature>
<evidence type="ECO:0000256" key="8">
    <source>
        <dbReference type="ARBA" id="ARBA00038436"/>
    </source>
</evidence>
<feature type="transmembrane region" description="Helical" evidence="9">
    <location>
        <begin position="17"/>
        <end position="35"/>
    </location>
</feature>
<organism evidence="11 12">
    <name type="scientific">Alteribacter lacisalsi</name>
    <dbReference type="NCBI Taxonomy" id="2045244"/>
    <lineage>
        <taxon>Bacteria</taxon>
        <taxon>Bacillati</taxon>
        <taxon>Bacillota</taxon>
        <taxon>Bacilli</taxon>
        <taxon>Bacillales</taxon>
        <taxon>Bacillaceae</taxon>
        <taxon>Alteribacter</taxon>
    </lineage>
</organism>
<dbReference type="Pfam" id="PF04290">
    <property type="entry name" value="DctQ"/>
    <property type="match status" value="1"/>
</dbReference>
<keyword evidence="3" id="KW-1003">Cell membrane</keyword>
<evidence type="ECO:0000256" key="1">
    <source>
        <dbReference type="ARBA" id="ARBA00004429"/>
    </source>
</evidence>
<evidence type="ECO:0000256" key="4">
    <source>
        <dbReference type="ARBA" id="ARBA00022519"/>
    </source>
</evidence>
<proteinExistence type="inferred from homology"/>
<feature type="transmembrane region" description="Helical" evidence="9">
    <location>
        <begin position="89"/>
        <end position="110"/>
    </location>
</feature>
<evidence type="ECO:0000256" key="6">
    <source>
        <dbReference type="ARBA" id="ARBA00022989"/>
    </source>
</evidence>
<comment type="similarity">
    <text evidence="8">Belongs to the TRAP transporter small permease family.</text>
</comment>
<dbReference type="PANTHER" id="PTHR35011">
    <property type="entry name" value="2,3-DIKETO-L-GULONATE TRAP TRANSPORTER SMALL PERMEASE PROTEIN YIAM"/>
    <property type="match status" value="1"/>
</dbReference>
<name>A0A2W0H1P5_9BACI</name>
<keyword evidence="2" id="KW-0813">Transport</keyword>
<dbReference type="GO" id="GO:0005886">
    <property type="term" value="C:plasma membrane"/>
    <property type="evidence" value="ECO:0007669"/>
    <property type="project" value="UniProtKB-SubCell"/>
</dbReference>